<name>A0A0B6YN56_9EUPU</name>
<feature type="non-terminal residue" evidence="7">
    <location>
        <position position="215"/>
    </location>
</feature>
<comment type="similarity">
    <text evidence="4">Belongs to the TUBGCP family.</text>
</comment>
<dbReference type="AlphaFoldDB" id="A0A0B6YN56"/>
<keyword evidence="2 4" id="KW-0493">Microtubule</keyword>
<dbReference type="GO" id="GO:0007020">
    <property type="term" value="P:microtubule nucleation"/>
    <property type="evidence" value="ECO:0007669"/>
    <property type="project" value="InterPro"/>
</dbReference>
<dbReference type="Pfam" id="PF17681">
    <property type="entry name" value="GCP_N_terminal"/>
    <property type="match status" value="1"/>
</dbReference>
<evidence type="ECO:0000259" key="6">
    <source>
        <dbReference type="Pfam" id="PF19340"/>
    </source>
</evidence>
<feature type="domain" description="Gamma tubulin complex component protein N-terminal" evidence="5">
    <location>
        <begin position="86"/>
        <end position="209"/>
    </location>
</feature>
<organism evidence="7">
    <name type="scientific">Arion vulgaris</name>
    <dbReference type="NCBI Taxonomy" id="1028688"/>
    <lineage>
        <taxon>Eukaryota</taxon>
        <taxon>Metazoa</taxon>
        <taxon>Spiralia</taxon>
        <taxon>Lophotrochozoa</taxon>
        <taxon>Mollusca</taxon>
        <taxon>Gastropoda</taxon>
        <taxon>Heterobranchia</taxon>
        <taxon>Euthyneura</taxon>
        <taxon>Panpulmonata</taxon>
        <taxon>Eupulmonata</taxon>
        <taxon>Stylommatophora</taxon>
        <taxon>Helicina</taxon>
        <taxon>Arionoidea</taxon>
        <taxon>Arionidae</taxon>
        <taxon>Arion</taxon>
    </lineage>
</organism>
<dbReference type="GO" id="GO:0000278">
    <property type="term" value="P:mitotic cell cycle"/>
    <property type="evidence" value="ECO:0007669"/>
    <property type="project" value="TreeGrafter"/>
</dbReference>
<evidence type="ECO:0000256" key="4">
    <source>
        <dbReference type="RuleBase" id="RU363050"/>
    </source>
</evidence>
<feature type="non-terminal residue" evidence="7">
    <location>
        <position position="1"/>
    </location>
</feature>
<feature type="domain" description="Gamma-tubulin complex component 6 N-terminal" evidence="6">
    <location>
        <begin position="14"/>
        <end position="71"/>
    </location>
</feature>
<comment type="subcellular location">
    <subcellularLocation>
        <location evidence="4">Cytoplasm</location>
        <location evidence="4">Cytoskeleton</location>
        <location evidence="4">Microtubule organizing center</location>
    </subcellularLocation>
</comment>
<dbReference type="GO" id="GO:0051321">
    <property type="term" value="P:meiotic cell cycle"/>
    <property type="evidence" value="ECO:0007669"/>
    <property type="project" value="TreeGrafter"/>
</dbReference>
<dbReference type="InterPro" id="IPR041470">
    <property type="entry name" value="GCP_N"/>
</dbReference>
<dbReference type="EMBL" id="HACG01010813">
    <property type="protein sequence ID" value="CEK57678.1"/>
    <property type="molecule type" value="Transcribed_RNA"/>
</dbReference>
<dbReference type="GO" id="GO:0000922">
    <property type="term" value="C:spindle pole"/>
    <property type="evidence" value="ECO:0007669"/>
    <property type="project" value="InterPro"/>
</dbReference>
<keyword evidence="3 4" id="KW-0206">Cytoskeleton</keyword>
<evidence type="ECO:0000259" key="5">
    <source>
        <dbReference type="Pfam" id="PF17681"/>
    </source>
</evidence>
<proteinExistence type="inferred from homology"/>
<evidence type="ECO:0000313" key="7">
    <source>
        <dbReference type="EMBL" id="CEK57678.1"/>
    </source>
</evidence>
<dbReference type="GO" id="GO:0000930">
    <property type="term" value="C:gamma-tubulin complex"/>
    <property type="evidence" value="ECO:0007669"/>
    <property type="project" value="TreeGrafter"/>
</dbReference>
<evidence type="ECO:0000256" key="3">
    <source>
        <dbReference type="ARBA" id="ARBA00023212"/>
    </source>
</evidence>
<dbReference type="GO" id="GO:0051011">
    <property type="term" value="F:microtubule minus-end binding"/>
    <property type="evidence" value="ECO:0007669"/>
    <property type="project" value="TreeGrafter"/>
</dbReference>
<dbReference type="PANTHER" id="PTHR19302">
    <property type="entry name" value="GAMMA TUBULIN COMPLEX PROTEIN"/>
    <property type="match status" value="1"/>
</dbReference>
<sequence>SDITLSEYAGYDDSIWESALTEPRSKHYTWEWIGYLPGPTERPYLTEAGPDVFDIVIKLRQRASAILCSESKSAPLVTVKSNILVKHTLLMLIGVSSNLFPFCQETQRFQIVDGLHVNGISSEMLTNFLSEFVECGTFFSRLSSFSQPPVLNSFYTAGLIFQAFTRAIRKFLSHFTAAVLKIPHSLPLLNLKVYLLKAMEQIRYVATLCRCHDNS</sequence>
<keyword evidence="1 4" id="KW-0963">Cytoplasm</keyword>
<protein>
    <recommendedName>
        <fullName evidence="4">Gamma-tubulin complex component</fullName>
    </recommendedName>
</protein>
<dbReference type="PANTHER" id="PTHR19302:SF70">
    <property type="entry name" value="GAMMA-TUBULIN COMPLEX COMPONENT 6"/>
    <property type="match status" value="1"/>
</dbReference>
<dbReference type="GO" id="GO:0043015">
    <property type="term" value="F:gamma-tubulin binding"/>
    <property type="evidence" value="ECO:0007669"/>
    <property type="project" value="InterPro"/>
</dbReference>
<dbReference type="InterPro" id="IPR007259">
    <property type="entry name" value="GCP"/>
</dbReference>
<evidence type="ECO:0000256" key="2">
    <source>
        <dbReference type="ARBA" id="ARBA00022701"/>
    </source>
</evidence>
<dbReference type="InterPro" id="IPR045818">
    <property type="entry name" value="GCP6_N"/>
</dbReference>
<dbReference type="GO" id="GO:0051225">
    <property type="term" value="P:spindle assembly"/>
    <property type="evidence" value="ECO:0007669"/>
    <property type="project" value="TreeGrafter"/>
</dbReference>
<reference evidence="7" key="1">
    <citation type="submission" date="2014-12" db="EMBL/GenBank/DDBJ databases">
        <title>Insight into the proteome of Arion vulgaris.</title>
        <authorList>
            <person name="Aradska J."/>
            <person name="Bulat T."/>
            <person name="Smidak R."/>
            <person name="Sarate P."/>
            <person name="Gangsoo J."/>
            <person name="Sialana F."/>
            <person name="Bilban M."/>
            <person name="Lubec G."/>
        </authorList>
    </citation>
    <scope>NUCLEOTIDE SEQUENCE</scope>
    <source>
        <tissue evidence="7">Skin</tissue>
    </source>
</reference>
<evidence type="ECO:0000256" key="1">
    <source>
        <dbReference type="ARBA" id="ARBA00022490"/>
    </source>
</evidence>
<accession>A0A0B6YN56</accession>
<dbReference type="GO" id="GO:0031122">
    <property type="term" value="P:cytoplasmic microtubule organization"/>
    <property type="evidence" value="ECO:0007669"/>
    <property type="project" value="TreeGrafter"/>
</dbReference>
<dbReference type="GO" id="GO:0005874">
    <property type="term" value="C:microtubule"/>
    <property type="evidence" value="ECO:0007669"/>
    <property type="project" value="UniProtKB-KW"/>
</dbReference>
<dbReference type="Pfam" id="PF19340">
    <property type="entry name" value="GCP6_N"/>
    <property type="match status" value="1"/>
</dbReference>
<gene>
    <name evidence="7" type="primary">ORF30793</name>
</gene>